<evidence type="ECO:0000256" key="9">
    <source>
        <dbReference type="ARBA" id="ARBA00022917"/>
    </source>
</evidence>
<evidence type="ECO:0000256" key="17">
    <source>
        <dbReference type="ARBA" id="ARBA00068991"/>
    </source>
</evidence>
<dbReference type="SUPFAM" id="SSF46906">
    <property type="entry name" value="Ribosomal protein L11, C-terminal domain"/>
    <property type="match status" value="1"/>
</dbReference>
<evidence type="ECO:0000256" key="11">
    <source>
        <dbReference type="ARBA" id="ARBA00023015"/>
    </source>
</evidence>
<dbReference type="FunFam" id="3.30.1550.10:FF:000001">
    <property type="entry name" value="50S ribosomal protein L11"/>
    <property type="match status" value="1"/>
</dbReference>
<dbReference type="InterPro" id="IPR004161">
    <property type="entry name" value="EFTu-like_2"/>
</dbReference>
<keyword evidence="8" id="KW-0694">RNA-binding</keyword>
<dbReference type="NCBIfam" id="TIGR01632">
    <property type="entry name" value="L11_bact"/>
    <property type="match status" value="1"/>
</dbReference>
<dbReference type="Gene3D" id="2.40.30.10">
    <property type="entry name" value="Translation factors"/>
    <property type="match status" value="1"/>
</dbReference>
<dbReference type="Pfam" id="PF00466">
    <property type="entry name" value="Ribosomal_L10"/>
    <property type="match status" value="1"/>
</dbReference>
<dbReference type="GO" id="GO:0006354">
    <property type="term" value="P:DNA-templated transcription elongation"/>
    <property type="evidence" value="ECO:0007669"/>
    <property type="project" value="InterPro"/>
</dbReference>
<protein>
    <recommendedName>
        <fullName evidence="17">Large ribosomal subunit protein uL11c</fullName>
    </recommendedName>
    <alternativeName>
        <fullName evidence="16">50S ribosomal protein L11, chloroplastic</fullName>
    </alternativeName>
    <alternativeName>
        <fullName evidence="18">CL1</fullName>
    </alternativeName>
    <alternativeName>
        <fullName evidence="19">CL11</fullName>
    </alternativeName>
    <alternativeName>
        <fullName evidence="15">Large ribosomal subunit protein uL1c</fullName>
    </alternativeName>
</protein>
<keyword evidence="13" id="KW-0804">Transcription</keyword>
<dbReference type="InterPro" id="IPR028364">
    <property type="entry name" value="Ribosomal_uL1/biogenesis"/>
</dbReference>
<accession>A0A699GK57</accession>
<evidence type="ECO:0000256" key="18">
    <source>
        <dbReference type="ARBA" id="ARBA00082680"/>
    </source>
</evidence>
<name>A0A699GK57_TANCI</name>
<dbReference type="GO" id="GO:0003746">
    <property type="term" value="F:translation elongation factor activity"/>
    <property type="evidence" value="ECO:0007669"/>
    <property type="project" value="UniProtKB-KW"/>
</dbReference>
<comment type="similarity">
    <text evidence="2">Belongs to the universal ribosomal protein uL1 family.</text>
</comment>
<dbReference type="FunFam" id="2.30.30.30:FF:000002">
    <property type="entry name" value="Transcription termination/antitermination factor NusG"/>
    <property type="match status" value="1"/>
</dbReference>
<keyword evidence="21" id="KW-0812">Transmembrane</keyword>
<dbReference type="InterPro" id="IPR036769">
    <property type="entry name" value="Ribosomal_uL11_C_sf"/>
</dbReference>
<evidence type="ECO:0000256" key="4">
    <source>
        <dbReference type="ARBA" id="ARBA00022730"/>
    </source>
</evidence>
<dbReference type="InterPro" id="IPR015869">
    <property type="entry name" value="Transcrpt_antiterm_NusG_bac_CS"/>
</dbReference>
<evidence type="ECO:0000256" key="16">
    <source>
        <dbReference type="ARBA" id="ARBA00035540"/>
    </source>
</evidence>
<dbReference type="SMART" id="SM00649">
    <property type="entry name" value="RL11"/>
    <property type="match status" value="1"/>
</dbReference>
<dbReference type="InterPro" id="IPR005824">
    <property type="entry name" value="KOW"/>
</dbReference>
<dbReference type="Gene3D" id="3.30.190.20">
    <property type="match status" value="1"/>
</dbReference>
<dbReference type="Gene3D" id="6.10.250.290">
    <property type="match status" value="1"/>
</dbReference>
<keyword evidence="21" id="KW-1133">Transmembrane helix</keyword>
<comment type="similarity">
    <text evidence="1">Belongs to the universal ribosomal protein uL10 family.</text>
</comment>
<dbReference type="Pfam" id="PF02357">
    <property type="entry name" value="NusG"/>
    <property type="match status" value="1"/>
</dbReference>
<dbReference type="Gene3D" id="3.30.70.940">
    <property type="entry name" value="NusG, N-terminal domain"/>
    <property type="match status" value="1"/>
</dbReference>
<organism evidence="24">
    <name type="scientific">Tanacetum cinerariifolium</name>
    <name type="common">Dalmatian daisy</name>
    <name type="synonym">Chrysanthemum cinerariifolium</name>
    <dbReference type="NCBI Taxonomy" id="118510"/>
    <lineage>
        <taxon>Eukaryota</taxon>
        <taxon>Viridiplantae</taxon>
        <taxon>Streptophyta</taxon>
        <taxon>Embryophyta</taxon>
        <taxon>Tracheophyta</taxon>
        <taxon>Spermatophyta</taxon>
        <taxon>Magnoliopsida</taxon>
        <taxon>eudicotyledons</taxon>
        <taxon>Gunneridae</taxon>
        <taxon>Pentapetalae</taxon>
        <taxon>asterids</taxon>
        <taxon>campanulids</taxon>
        <taxon>Asterales</taxon>
        <taxon>Asteraceae</taxon>
        <taxon>Asteroideae</taxon>
        <taxon>Anthemideae</taxon>
        <taxon>Anthemidinae</taxon>
        <taxon>Tanacetum</taxon>
    </lineage>
</organism>
<comment type="caution">
    <text evidence="24">The sequence shown here is derived from an EMBL/GenBank/DDBJ whole genome shotgun (WGS) entry which is preliminary data.</text>
</comment>
<dbReference type="PROSITE" id="PS01014">
    <property type="entry name" value="NUSG"/>
    <property type="match status" value="1"/>
</dbReference>
<dbReference type="Gene3D" id="3.30.1550.10">
    <property type="entry name" value="Ribosomal protein L11/L12, N-terminal domain"/>
    <property type="match status" value="1"/>
</dbReference>
<dbReference type="InterPro" id="IPR020784">
    <property type="entry name" value="Ribosomal_uL11_N"/>
</dbReference>
<dbReference type="Gene3D" id="2.30.30.30">
    <property type="match status" value="1"/>
</dbReference>
<proteinExistence type="inferred from homology"/>
<dbReference type="CDD" id="cd00403">
    <property type="entry name" value="Ribosomal_L1"/>
    <property type="match status" value="1"/>
</dbReference>
<dbReference type="Gene3D" id="3.30.70.1730">
    <property type="match status" value="1"/>
</dbReference>
<evidence type="ECO:0000256" key="12">
    <source>
        <dbReference type="ARBA" id="ARBA00023134"/>
    </source>
</evidence>
<dbReference type="CDD" id="cd05797">
    <property type="entry name" value="Ribosomal_L10"/>
    <property type="match status" value="1"/>
</dbReference>
<evidence type="ECO:0000256" key="20">
    <source>
        <dbReference type="RuleBase" id="RU003978"/>
    </source>
</evidence>
<gene>
    <name evidence="24" type="ORF">Tci_000483</name>
</gene>
<dbReference type="InterPro" id="IPR002363">
    <property type="entry name" value="Ribosomal_uL10_CS_bac"/>
</dbReference>
<reference evidence="24" key="1">
    <citation type="journal article" date="2019" name="Sci. Rep.">
        <title>Draft genome of Tanacetum cinerariifolium, the natural source of mosquito coil.</title>
        <authorList>
            <person name="Yamashiro T."/>
            <person name="Shiraishi A."/>
            <person name="Satake H."/>
            <person name="Nakayama K."/>
        </authorList>
    </citation>
    <scope>NUCLEOTIDE SEQUENCE</scope>
</reference>
<evidence type="ECO:0000256" key="2">
    <source>
        <dbReference type="ARBA" id="ARBA00010531"/>
    </source>
</evidence>
<dbReference type="GO" id="GO:0019843">
    <property type="term" value="F:rRNA binding"/>
    <property type="evidence" value="ECO:0007669"/>
    <property type="project" value="UniProtKB-KW"/>
</dbReference>
<evidence type="ECO:0000256" key="6">
    <source>
        <dbReference type="ARBA" id="ARBA00022768"/>
    </source>
</evidence>
<keyword evidence="7" id="KW-0889">Transcription antitermination</keyword>
<dbReference type="InterPro" id="IPR036796">
    <property type="entry name" value="Ribosomal_uL11_N_sf"/>
</dbReference>
<dbReference type="InterPro" id="IPR006519">
    <property type="entry name" value="Ribosomal_uL11_bac-typ"/>
</dbReference>
<dbReference type="EMBL" id="BKCJ010000008">
    <property type="protein sequence ID" value="GEU28505.1"/>
    <property type="molecule type" value="Genomic_DNA"/>
</dbReference>
<evidence type="ECO:0000259" key="23">
    <source>
        <dbReference type="SMART" id="SM00739"/>
    </source>
</evidence>
<keyword evidence="9" id="KW-0648">Protein biosynthesis</keyword>
<dbReference type="GO" id="GO:0005525">
    <property type="term" value="F:GTP binding"/>
    <property type="evidence" value="ECO:0007669"/>
    <property type="project" value="UniProtKB-KW"/>
</dbReference>
<evidence type="ECO:0000256" key="1">
    <source>
        <dbReference type="ARBA" id="ARBA00008889"/>
    </source>
</evidence>
<dbReference type="SUPFAM" id="SSF82679">
    <property type="entry name" value="N-utilization substance G protein NusG, N-terminal domain"/>
    <property type="match status" value="1"/>
</dbReference>
<dbReference type="InterPro" id="IPR001062">
    <property type="entry name" value="Transcrpt_antiterm_NusG"/>
</dbReference>
<dbReference type="InterPro" id="IPR033720">
    <property type="entry name" value="EFTU_2"/>
</dbReference>
<dbReference type="FunFam" id="1.10.10.250:FF:000001">
    <property type="entry name" value="50S ribosomal protein L11"/>
    <property type="match status" value="1"/>
</dbReference>
<comment type="similarity">
    <text evidence="3 20">Belongs to the universal ribosomal protein uL11 family.</text>
</comment>
<dbReference type="SUPFAM" id="SSF50447">
    <property type="entry name" value="Translation proteins"/>
    <property type="match status" value="1"/>
</dbReference>
<feature type="non-terminal residue" evidence="24">
    <location>
        <position position="1"/>
    </location>
</feature>
<keyword evidence="10 20" id="KW-0689">Ribosomal protein</keyword>
<evidence type="ECO:0000256" key="5">
    <source>
        <dbReference type="ARBA" id="ARBA00022741"/>
    </source>
</evidence>
<dbReference type="SUPFAM" id="SSF54747">
    <property type="entry name" value="Ribosomal L11/L12e N-terminal domain"/>
    <property type="match status" value="1"/>
</dbReference>
<dbReference type="HAMAP" id="MF_00362">
    <property type="entry name" value="Ribosomal_uL10"/>
    <property type="match status" value="1"/>
</dbReference>
<evidence type="ECO:0000256" key="10">
    <source>
        <dbReference type="ARBA" id="ARBA00022980"/>
    </source>
</evidence>
<dbReference type="SUPFAM" id="SSF50104">
    <property type="entry name" value="Translation proteins SH3-like domain"/>
    <property type="match status" value="1"/>
</dbReference>
<dbReference type="Pfam" id="PF03946">
    <property type="entry name" value="Ribosomal_L11_N"/>
    <property type="match status" value="1"/>
</dbReference>
<dbReference type="InterPro" id="IPR000911">
    <property type="entry name" value="Ribosomal_uL11"/>
</dbReference>
<dbReference type="InterPro" id="IPR016095">
    <property type="entry name" value="Ribosomal_uL1_3-a/b-sand"/>
</dbReference>
<dbReference type="InterPro" id="IPR005878">
    <property type="entry name" value="Ribosom_uL1_bac-type"/>
</dbReference>
<dbReference type="InterPro" id="IPR006645">
    <property type="entry name" value="NGN-like_dom"/>
</dbReference>
<dbReference type="CDD" id="cd00349">
    <property type="entry name" value="Ribosomal_L11"/>
    <property type="match status" value="1"/>
</dbReference>
<dbReference type="GO" id="GO:0003735">
    <property type="term" value="F:structural constituent of ribosome"/>
    <property type="evidence" value="ECO:0007669"/>
    <property type="project" value="InterPro"/>
</dbReference>
<dbReference type="AlphaFoldDB" id="A0A699GK57"/>
<keyword evidence="14 20" id="KW-0687">Ribonucleoprotein</keyword>
<dbReference type="InterPro" id="IPR047865">
    <property type="entry name" value="Ribosomal_uL10_bac_type"/>
</dbReference>
<dbReference type="GO" id="GO:0031564">
    <property type="term" value="P:transcription antitermination"/>
    <property type="evidence" value="ECO:0007669"/>
    <property type="project" value="UniProtKB-KW"/>
</dbReference>
<dbReference type="PRINTS" id="PR00338">
    <property type="entry name" value="NUSGTNSCPFCT"/>
</dbReference>
<keyword evidence="12" id="KW-0342">GTP-binding</keyword>
<dbReference type="FunFam" id="3.40.50.790:FF:000001">
    <property type="entry name" value="50S ribosomal protein L1"/>
    <property type="match status" value="1"/>
</dbReference>
<dbReference type="FunFam" id="2.40.30.10:FF:000001">
    <property type="entry name" value="Elongation factor Tu"/>
    <property type="match status" value="1"/>
</dbReference>
<dbReference type="NCBIfam" id="TIGR00922">
    <property type="entry name" value="nusG"/>
    <property type="match status" value="1"/>
</dbReference>
<dbReference type="SUPFAM" id="SSF56808">
    <property type="entry name" value="Ribosomal protein L1"/>
    <property type="match status" value="1"/>
</dbReference>
<dbReference type="CDD" id="cd09891">
    <property type="entry name" value="NGN_Bact_1"/>
    <property type="match status" value="1"/>
</dbReference>
<dbReference type="InterPro" id="IPR022973">
    <property type="entry name" value="Ribosomal_uL10_bac"/>
</dbReference>
<dbReference type="InterPro" id="IPR001790">
    <property type="entry name" value="Ribosomal_uL10"/>
</dbReference>
<dbReference type="PROSITE" id="PS01109">
    <property type="entry name" value="RIBOSOMAL_L10"/>
    <property type="match status" value="1"/>
</dbReference>
<dbReference type="InterPro" id="IPR036735">
    <property type="entry name" value="NGN_dom_sf"/>
</dbReference>
<evidence type="ECO:0000256" key="19">
    <source>
        <dbReference type="ARBA" id="ARBA00082752"/>
    </source>
</evidence>
<evidence type="ECO:0000256" key="21">
    <source>
        <dbReference type="SAM" id="Phobius"/>
    </source>
</evidence>
<dbReference type="HAMAP" id="MF_00736">
    <property type="entry name" value="Ribosomal_uL11"/>
    <property type="match status" value="1"/>
</dbReference>
<dbReference type="PROSITE" id="PS01199">
    <property type="entry name" value="RIBOSOMAL_L1"/>
    <property type="match status" value="1"/>
</dbReference>
<keyword evidence="11" id="KW-0805">Transcription regulation</keyword>
<keyword evidence="4" id="KW-0699">rRNA-binding</keyword>
<evidence type="ECO:0000256" key="8">
    <source>
        <dbReference type="ARBA" id="ARBA00022884"/>
    </source>
</evidence>
<sequence length="946" mass="100346">LSKYEFPGDDVPIIKGSARMALEGKEGEMGVDAIMRLADALDSYIPTPERAVDGAFLMPVEDVFSISGRGTVVTGRIERGVIKVGEEIEIVGIIDTVKTTCTGVEMFRKLLDQGQAGDNTVSTSNDKIKVALAIVVAIAGVVGFYYLSDKPALVRAGALVAGLAFAVLLLWTSSTGRDFLNFAQESVRETKKVVWPTHAGIPVIRSHSGHTKIMSENVQEDVQGEVPAQEAGAAPISVPVSNKRWYVVHAYSGMEKSVQRALTERVERAGMQDQFGQILVPTEEVVEVKNGQKSVTERRFFPGYVLVEMEMTDETWHLVKNTSKVTGFIGGKSNKPTPIPAREIDKIMQQMQEGVEKPRPKVLYEVGEQVRIKDGPFTDFNGNVEEVNYEKSKVRVSVTIFGRATPVELEFGQTGAIMAKKIIGFIKLQVPAGKANPSPPIGPALGQRGLNIMEFCKAFNAQTQGMEPGMPIPVVITAFADKSFTFVMKTPPATFLIKKHSGITKGSPKPHTDKVGTLTRAQAEEIAKLKTPDLTAADLDAAVRTIAGSARSMGITELATAKFNESIDVSVQLGVDPKKSDQVVRGSVVLPAGTGKTVRVAVFASGEKAEAAKAAGADVVGMEDLAERVKAGDMPFDIVIASPDTMRIVGTLGQILGPRGLMPNPKVGTVTPDVATAVKNAKAGQVQYRTDKAGIIHATIGRKSFADADLKSNLVALIDALNKAKPASSKGVYLRKVSLSSTMGAGFFGMAAVQAAVAIKDRWARRLTVGLNLNDKKAVVAEVSAKVATAQTIVVAEYRGIQVAHLTQLRAKARAQGVYLRVLKNTLARRAVEGTQFAALADSMTGPLIYSISDDAVAAAKVIADFAKTNDKLVVTAGNYAGKQLDKAAVAALASIPSREVLISQLLGVMLAPVSGFARGLAALAAKKSEGAPAAEVAAEEAPAAA</sequence>
<dbReference type="SUPFAM" id="SSF160369">
    <property type="entry name" value="Ribosomal protein L10-like"/>
    <property type="match status" value="1"/>
</dbReference>
<evidence type="ECO:0000256" key="13">
    <source>
        <dbReference type="ARBA" id="ARBA00023163"/>
    </source>
</evidence>
<dbReference type="PANTHER" id="PTHR36427">
    <property type="entry name" value="54S RIBOSOMAL PROTEIN L1, MITOCHONDRIAL"/>
    <property type="match status" value="1"/>
</dbReference>
<dbReference type="HAMAP" id="MF_00948">
    <property type="entry name" value="NusG"/>
    <property type="match status" value="1"/>
</dbReference>
<dbReference type="CDD" id="cd06091">
    <property type="entry name" value="KOW_NusG"/>
    <property type="match status" value="1"/>
</dbReference>
<dbReference type="InterPro" id="IPR023674">
    <property type="entry name" value="Ribosomal_uL1-like"/>
</dbReference>
<dbReference type="NCBIfam" id="TIGR01169">
    <property type="entry name" value="rplA_bact"/>
    <property type="match status" value="1"/>
</dbReference>
<dbReference type="PANTHER" id="PTHR36427:SF3">
    <property type="entry name" value="LARGE RIBOSOMAL SUBUNIT PROTEIN UL1M"/>
    <property type="match status" value="1"/>
</dbReference>
<dbReference type="InterPro" id="IPR020783">
    <property type="entry name" value="Ribosomal_uL11_C"/>
</dbReference>
<keyword evidence="6" id="KW-0251">Elongation factor</keyword>
<dbReference type="Pfam" id="PF00687">
    <property type="entry name" value="Ribosomal_L1"/>
    <property type="match status" value="1"/>
</dbReference>
<dbReference type="InterPro" id="IPR009000">
    <property type="entry name" value="Transl_B-barrel_sf"/>
</dbReference>
<dbReference type="InterPro" id="IPR014722">
    <property type="entry name" value="Rib_uL2_dom2"/>
</dbReference>
<evidence type="ECO:0000256" key="14">
    <source>
        <dbReference type="ARBA" id="ARBA00023274"/>
    </source>
</evidence>
<dbReference type="InterPro" id="IPR008991">
    <property type="entry name" value="Translation_prot_SH3-like_sf"/>
</dbReference>
<dbReference type="GO" id="GO:0022625">
    <property type="term" value="C:cytosolic large ribosomal subunit"/>
    <property type="evidence" value="ECO:0007669"/>
    <property type="project" value="TreeGrafter"/>
</dbReference>
<feature type="transmembrane region" description="Helical" evidence="21">
    <location>
        <begin position="130"/>
        <end position="147"/>
    </location>
</feature>
<dbReference type="FunFam" id="3.30.70.940:FF:000001">
    <property type="entry name" value="Transcription termination/antitermination protein NusG"/>
    <property type="match status" value="1"/>
</dbReference>
<dbReference type="HAMAP" id="MF_01318_B">
    <property type="entry name" value="Ribosomal_uL1_B"/>
    <property type="match status" value="1"/>
</dbReference>
<dbReference type="InterPro" id="IPR043141">
    <property type="entry name" value="Ribosomal_uL10-like_sf"/>
</dbReference>
<dbReference type="NCBIfam" id="NF000955">
    <property type="entry name" value="PRK00099.1-1"/>
    <property type="match status" value="1"/>
</dbReference>
<dbReference type="Pfam" id="PF00298">
    <property type="entry name" value="Ribosomal_L11"/>
    <property type="match status" value="1"/>
</dbReference>
<dbReference type="SMART" id="SM00739">
    <property type="entry name" value="KOW"/>
    <property type="match status" value="1"/>
</dbReference>
<keyword evidence="5" id="KW-0547">Nucleotide-binding</keyword>
<evidence type="ECO:0000313" key="24">
    <source>
        <dbReference type="EMBL" id="GEU28505.1"/>
    </source>
</evidence>
<evidence type="ECO:0000259" key="22">
    <source>
        <dbReference type="SMART" id="SM00738"/>
    </source>
</evidence>
<dbReference type="SMART" id="SM00738">
    <property type="entry name" value="NGN"/>
    <property type="match status" value="1"/>
</dbReference>
<feature type="transmembrane region" description="Helical" evidence="21">
    <location>
        <begin position="153"/>
        <end position="171"/>
    </location>
</feature>
<evidence type="ECO:0000256" key="15">
    <source>
        <dbReference type="ARBA" id="ARBA00035205"/>
    </source>
</evidence>
<dbReference type="Gene3D" id="3.40.50.790">
    <property type="match status" value="1"/>
</dbReference>
<evidence type="ECO:0000256" key="7">
    <source>
        <dbReference type="ARBA" id="ARBA00022814"/>
    </source>
</evidence>
<dbReference type="InterPro" id="IPR023673">
    <property type="entry name" value="Ribosomal_uL1_CS"/>
</dbReference>
<dbReference type="Pfam" id="PF03144">
    <property type="entry name" value="GTP_EFTU_D2"/>
    <property type="match status" value="1"/>
</dbReference>
<keyword evidence="21" id="KW-0472">Membrane</keyword>
<dbReference type="InterPro" id="IPR047050">
    <property type="entry name" value="NGN"/>
</dbReference>
<dbReference type="Pfam" id="PF00467">
    <property type="entry name" value="KOW"/>
    <property type="match status" value="1"/>
</dbReference>
<dbReference type="Gene3D" id="1.10.10.250">
    <property type="entry name" value="Ribosomal protein L11, C-terminal domain"/>
    <property type="match status" value="1"/>
</dbReference>
<evidence type="ECO:0000256" key="3">
    <source>
        <dbReference type="ARBA" id="ARBA00010537"/>
    </source>
</evidence>
<dbReference type="CDD" id="cd03697">
    <property type="entry name" value="EFTU_II"/>
    <property type="match status" value="1"/>
</dbReference>
<feature type="domain" description="KOW" evidence="23">
    <location>
        <begin position="363"/>
        <end position="390"/>
    </location>
</feature>
<feature type="domain" description="NusG-like N-terminal" evidence="22">
    <location>
        <begin position="242"/>
        <end position="351"/>
    </location>
</feature>
<dbReference type="GO" id="GO:0032784">
    <property type="term" value="P:regulation of DNA-templated transcription elongation"/>
    <property type="evidence" value="ECO:0007669"/>
    <property type="project" value="InterPro"/>
</dbReference>